<keyword evidence="3" id="KW-1185">Reference proteome</keyword>
<gene>
    <name evidence="2" type="ORF">BEMITA_LOCUS6686</name>
</gene>
<sequence>MKLHYMLLTFMLTSAACRVRGTVYTNNWLRYLNPLNYGTSWFQYLNPFHKTSPTQHHRPNLTASSGNTSKNVDKVFDYMLGKVRTLLVNAGQRTISIPDISEPFQKLGIQGQFRSWNGSFEDLSTIYRTGDIQADVRPASLRVRFSVGLKDALLRYENYHIRFLNVGPDGRLAMKICDNSLNVDVTVSYNPKVGISRSCKVKLNRIRLDKFDGVQVDMTGLGPFNWGLNMVSRWALGALQTDIKDKFESVIKSNLQSVLDYGDLCRKLRTG</sequence>
<dbReference type="KEGG" id="btab:109030766"/>
<evidence type="ECO:0000256" key="1">
    <source>
        <dbReference type="SAM" id="SignalP"/>
    </source>
</evidence>
<name>A0A9P0CE55_BEMTA</name>
<protein>
    <submittedName>
        <fullName evidence="2">Uncharacterized protein</fullName>
    </submittedName>
</protein>
<feature type="signal peptide" evidence="1">
    <location>
        <begin position="1"/>
        <end position="21"/>
    </location>
</feature>
<dbReference type="EMBL" id="OU963864">
    <property type="protein sequence ID" value="CAH0769736.1"/>
    <property type="molecule type" value="Genomic_DNA"/>
</dbReference>
<accession>A0A9P0CE55</accession>
<keyword evidence="1" id="KW-0732">Signal</keyword>
<evidence type="ECO:0000313" key="2">
    <source>
        <dbReference type="EMBL" id="CAH0769736.1"/>
    </source>
</evidence>
<dbReference type="AlphaFoldDB" id="A0A9P0CE55"/>
<dbReference type="PROSITE" id="PS51257">
    <property type="entry name" value="PROKAR_LIPOPROTEIN"/>
    <property type="match status" value="1"/>
</dbReference>
<evidence type="ECO:0000313" key="3">
    <source>
        <dbReference type="Proteomes" id="UP001152759"/>
    </source>
</evidence>
<dbReference type="Proteomes" id="UP001152759">
    <property type="component" value="Chromosome 3"/>
</dbReference>
<dbReference type="InterPro" id="IPR020234">
    <property type="entry name" value="Mite_allergen_group-7"/>
</dbReference>
<feature type="chain" id="PRO_5040445186" evidence="1">
    <location>
        <begin position="22"/>
        <end position="271"/>
    </location>
</feature>
<dbReference type="Gene3D" id="3.15.10.50">
    <property type="match status" value="1"/>
</dbReference>
<dbReference type="InterPro" id="IPR038602">
    <property type="entry name" value="Mite_allergen_7_sf"/>
</dbReference>
<reference evidence="2" key="1">
    <citation type="submission" date="2021-12" db="EMBL/GenBank/DDBJ databases">
        <authorList>
            <person name="King R."/>
        </authorList>
    </citation>
    <scope>NUCLEOTIDE SEQUENCE</scope>
</reference>
<proteinExistence type="predicted"/>
<dbReference type="Pfam" id="PF16984">
    <property type="entry name" value="Grp7_allergen"/>
    <property type="match status" value="1"/>
</dbReference>
<organism evidence="2 3">
    <name type="scientific">Bemisia tabaci</name>
    <name type="common">Sweetpotato whitefly</name>
    <name type="synonym">Aleurodes tabaci</name>
    <dbReference type="NCBI Taxonomy" id="7038"/>
    <lineage>
        <taxon>Eukaryota</taxon>
        <taxon>Metazoa</taxon>
        <taxon>Ecdysozoa</taxon>
        <taxon>Arthropoda</taxon>
        <taxon>Hexapoda</taxon>
        <taxon>Insecta</taxon>
        <taxon>Pterygota</taxon>
        <taxon>Neoptera</taxon>
        <taxon>Paraneoptera</taxon>
        <taxon>Hemiptera</taxon>
        <taxon>Sternorrhyncha</taxon>
        <taxon>Aleyrodoidea</taxon>
        <taxon>Aleyrodidae</taxon>
        <taxon>Aleyrodinae</taxon>
        <taxon>Bemisia</taxon>
    </lineage>
</organism>